<keyword evidence="3 6" id="KW-1133">Transmembrane helix</keyword>
<organism evidence="8 9">
    <name type="scientific">Priapulus caudatus</name>
    <name type="common">Priapulid worm</name>
    <dbReference type="NCBI Taxonomy" id="37621"/>
    <lineage>
        <taxon>Eukaryota</taxon>
        <taxon>Metazoa</taxon>
        <taxon>Ecdysozoa</taxon>
        <taxon>Scalidophora</taxon>
        <taxon>Priapulida</taxon>
        <taxon>Priapulimorpha</taxon>
        <taxon>Priapulimorphida</taxon>
        <taxon>Priapulidae</taxon>
        <taxon>Priapulus</taxon>
    </lineage>
</organism>
<keyword evidence="2 5" id="KW-0812">Transmembrane</keyword>
<evidence type="ECO:0000256" key="3">
    <source>
        <dbReference type="ARBA" id="ARBA00022989"/>
    </source>
</evidence>
<evidence type="ECO:0000313" key="8">
    <source>
        <dbReference type="Proteomes" id="UP000695022"/>
    </source>
</evidence>
<evidence type="ECO:0000259" key="7">
    <source>
        <dbReference type="PROSITE" id="PS50922"/>
    </source>
</evidence>
<dbReference type="SMART" id="SM00724">
    <property type="entry name" value="TLC"/>
    <property type="match status" value="1"/>
</dbReference>
<dbReference type="InterPro" id="IPR006634">
    <property type="entry name" value="TLC-dom"/>
</dbReference>
<dbReference type="RefSeq" id="XP_014670793.1">
    <property type="nucleotide sequence ID" value="XM_014815307.1"/>
</dbReference>
<sequence length="242" mass="27981">MLEPKGGTGYQSNNIVWSDFYVHKSWIVCVPKTVGTAGTYQVWRYKNIATSWTHAIIAGTWTLSCFFSDPKLAEDLIARWSPSSHLLVCFSIGYFIHDGLDMLINRRKRETWELLGHHVIIVICFGIAIVTRLYVGYGVVSLLVEVNSVFLHLRQMLQIAKVDPKSMLYRCNSLVNLGTFVVFRIVLLAWMTRWLVVNRDRIPLPFYTIGSISMAVMVVMNIVLFYRVHQRDFRRRRKTSTS</sequence>
<dbReference type="Proteomes" id="UP000695022">
    <property type="component" value="Unplaced"/>
</dbReference>
<proteinExistence type="predicted"/>
<evidence type="ECO:0000313" key="9">
    <source>
        <dbReference type="RefSeq" id="XP_014670793.1"/>
    </source>
</evidence>
<evidence type="ECO:0000256" key="1">
    <source>
        <dbReference type="ARBA" id="ARBA00004141"/>
    </source>
</evidence>
<gene>
    <name evidence="9" type="primary">LOC106811607</name>
</gene>
<evidence type="ECO:0000256" key="5">
    <source>
        <dbReference type="PROSITE-ProRule" id="PRU00205"/>
    </source>
</evidence>
<dbReference type="PANTHER" id="PTHR13439:SF4">
    <property type="entry name" value="TLC DOMAIN-CONTAINING PROTEIN"/>
    <property type="match status" value="1"/>
</dbReference>
<evidence type="ECO:0000256" key="2">
    <source>
        <dbReference type="ARBA" id="ARBA00022692"/>
    </source>
</evidence>
<feature type="transmembrane region" description="Helical" evidence="6">
    <location>
        <begin position="174"/>
        <end position="192"/>
    </location>
</feature>
<dbReference type="PROSITE" id="PS50922">
    <property type="entry name" value="TLC"/>
    <property type="match status" value="1"/>
</dbReference>
<feature type="transmembrane region" description="Helical" evidence="6">
    <location>
        <begin position="112"/>
        <end position="129"/>
    </location>
</feature>
<dbReference type="InterPro" id="IPR050846">
    <property type="entry name" value="TLCD"/>
</dbReference>
<comment type="subcellular location">
    <subcellularLocation>
        <location evidence="1">Membrane</location>
        <topology evidence="1">Multi-pass membrane protein</topology>
    </subcellularLocation>
</comment>
<keyword evidence="4 5" id="KW-0472">Membrane</keyword>
<protein>
    <submittedName>
        <fullName evidence="9">TLC domain-containing protein 2-like</fullName>
    </submittedName>
</protein>
<accession>A0ABM1EF22</accession>
<feature type="transmembrane region" description="Helical" evidence="6">
    <location>
        <begin position="204"/>
        <end position="228"/>
    </location>
</feature>
<evidence type="ECO:0000256" key="4">
    <source>
        <dbReference type="ARBA" id="ARBA00023136"/>
    </source>
</evidence>
<feature type="transmembrane region" description="Helical" evidence="6">
    <location>
        <begin position="135"/>
        <end position="153"/>
    </location>
</feature>
<dbReference type="Pfam" id="PF03798">
    <property type="entry name" value="TRAM_LAG1_CLN8"/>
    <property type="match status" value="1"/>
</dbReference>
<name>A0ABM1EF22_PRICU</name>
<dbReference type="GeneID" id="106811607"/>
<evidence type="ECO:0000256" key="6">
    <source>
        <dbReference type="SAM" id="Phobius"/>
    </source>
</evidence>
<dbReference type="PANTHER" id="PTHR13439">
    <property type="entry name" value="CT120 PROTEIN"/>
    <property type="match status" value="1"/>
</dbReference>
<reference evidence="9" key="1">
    <citation type="submission" date="2025-08" db="UniProtKB">
        <authorList>
            <consortium name="RefSeq"/>
        </authorList>
    </citation>
    <scope>IDENTIFICATION</scope>
</reference>
<feature type="domain" description="TLC" evidence="7">
    <location>
        <begin position="40"/>
        <end position="237"/>
    </location>
</feature>
<keyword evidence="8" id="KW-1185">Reference proteome</keyword>